<keyword evidence="2" id="KW-1185">Reference proteome</keyword>
<accession>A0AAJ0ETC1</accession>
<dbReference type="Proteomes" id="UP001224890">
    <property type="component" value="Unassembled WGS sequence"/>
</dbReference>
<evidence type="ECO:0000313" key="2">
    <source>
        <dbReference type="Proteomes" id="UP001224890"/>
    </source>
</evidence>
<proteinExistence type="predicted"/>
<dbReference type="AlphaFoldDB" id="A0AAJ0ETC1"/>
<sequence length="126" mass="14293">MSRFKSVYTRSDRAGAGFIMQFVFTLNGKVLREILELHGNIHSLRGHLLEPRTSQIFKVVEKTQQFQQEKETSFTPQVKMSRNKAAWLTHAKTYPMRVDDAPSPKVGLGEVVIRNVATALVSDIFS</sequence>
<dbReference type="EMBL" id="JAHMHR010000023">
    <property type="protein sequence ID" value="KAK1674872.1"/>
    <property type="molecule type" value="Genomic_DNA"/>
</dbReference>
<dbReference type="GeneID" id="85450232"/>
<organism evidence="1 2">
    <name type="scientific">Colletotrichum godetiae</name>
    <dbReference type="NCBI Taxonomy" id="1209918"/>
    <lineage>
        <taxon>Eukaryota</taxon>
        <taxon>Fungi</taxon>
        <taxon>Dikarya</taxon>
        <taxon>Ascomycota</taxon>
        <taxon>Pezizomycotina</taxon>
        <taxon>Sordariomycetes</taxon>
        <taxon>Hypocreomycetidae</taxon>
        <taxon>Glomerellales</taxon>
        <taxon>Glomerellaceae</taxon>
        <taxon>Colletotrichum</taxon>
        <taxon>Colletotrichum acutatum species complex</taxon>
    </lineage>
</organism>
<gene>
    <name evidence="1" type="ORF">BDP55DRAFT_163536</name>
</gene>
<comment type="caution">
    <text evidence="1">The sequence shown here is derived from an EMBL/GenBank/DDBJ whole genome shotgun (WGS) entry which is preliminary data.</text>
</comment>
<evidence type="ECO:0000313" key="1">
    <source>
        <dbReference type="EMBL" id="KAK1674872.1"/>
    </source>
</evidence>
<name>A0AAJ0ETC1_9PEZI</name>
<dbReference type="RefSeq" id="XP_060428875.1">
    <property type="nucleotide sequence ID" value="XM_060565706.1"/>
</dbReference>
<reference evidence="1" key="1">
    <citation type="submission" date="2021-06" db="EMBL/GenBank/DDBJ databases">
        <title>Comparative genomics, transcriptomics and evolutionary studies reveal genomic signatures of adaptation to plant cell wall in hemibiotrophic fungi.</title>
        <authorList>
            <consortium name="DOE Joint Genome Institute"/>
            <person name="Baroncelli R."/>
            <person name="Diaz J.F."/>
            <person name="Benocci T."/>
            <person name="Peng M."/>
            <person name="Battaglia E."/>
            <person name="Haridas S."/>
            <person name="Andreopoulos W."/>
            <person name="Labutti K."/>
            <person name="Pangilinan J."/>
            <person name="Floch G.L."/>
            <person name="Makela M.R."/>
            <person name="Henrissat B."/>
            <person name="Grigoriev I.V."/>
            <person name="Crouch J.A."/>
            <person name="De Vries R.P."/>
            <person name="Sukno S.A."/>
            <person name="Thon M.R."/>
        </authorList>
    </citation>
    <scope>NUCLEOTIDE SEQUENCE</scope>
    <source>
        <strain evidence="1">CBS 193.32</strain>
    </source>
</reference>
<protein>
    <submittedName>
        <fullName evidence="1">Uncharacterized protein</fullName>
    </submittedName>
</protein>